<comment type="caution">
    <text evidence="2">The sequence shown here is derived from an EMBL/GenBank/DDBJ whole genome shotgun (WGS) entry which is preliminary data.</text>
</comment>
<keyword evidence="1" id="KW-0175">Coiled coil</keyword>
<gene>
    <name evidence="2" type="ORF">G7Y89_g1569</name>
</gene>
<reference evidence="2 3" key="1">
    <citation type="submission" date="2020-03" db="EMBL/GenBank/DDBJ databases">
        <title>Draft Genome Sequence of Cudoniella acicularis.</title>
        <authorList>
            <person name="Buettner E."/>
            <person name="Kellner H."/>
        </authorList>
    </citation>
    <scope>NUCLEOTIDE SEQUENCE [LARGE SCALE GENOMIC DNA]</scope>
    <source>
        <strain evidence="2 3">DSM 108380</strain>
    </source>
</reference>
<accession>A0A8H4RX00</accession>
<dbReference type="AlphaFoldDB" id="A0A8H4RX00"/>
<evidence type="ECO:0000256" key="1">
    <source>
        <dbReference type="SAM" id="Coils"/>
    </source>
</evidence>
<feature type="coiled-coil region" evidence="1">
    <location>
        <begin position="14"/>
        <end position="93"/>
    </location>
</feature>
<dbReference type="Proteomes" id="UP000566819">
    <property type="component" value="Unassembled WGS sequence"/>
</dbReference>
<proteinExistence type="predicted"/>
<name>A0A8H4RX00_9HELO</name>
<protein>
    <submittedName>
        <fullName evidence="2">Uncharacterized protein</fullName>
    </submittedName>
</protein>
<organism evidence="2 3">
    <name type="scientific">Cudoniella acicularis</name>
    <dbReference type="NCBI Taxonomy" id="354080"/>
    <lineage>
        <taxon>Eukaryota</taxon>
        <taxon>Fungi</taxon>
        <taxon>Dikarya</taxon>
        <taxon>Ascomycota</taxon>
        <taxon>Pezizomycotina</taxon>
        <taxon>Leotiomycetes</taxon>
        <taxon>Helotiales</taxon>
        <taxon>Tricladiaceae</taxon>
        <taxon>Cudoniella</taxon>
    </lineage>
</organism>
<dbReference type="EMBL" id="JAAMPI010000062">
    <property type="protein sequence ID" value="KAF4636519.1"/>
    <property type="molecule type" value="Genomic_DNA"/>
</dbReference>
<sequence length="232" mass="26583">MMLSLQNEHINKRLTAENQNVEAARFDLKRLQSRLIQLKSEERHFENKLGKKGASQAQSISKAKAAEALATENAQLKEKNRCLQESMGRMEHQMQGEIGKLREQITSRDVMEKEVRYELLLCQSLNEEFKARLGSANGHVGRLRNTIIKVNGEKDTLKLQLRHLHNNCTKLLTEIGNVKSFRNTKLTPGRKSGIAAIIQEILKPIRERLDSIKLESIVDMKPEEKEEDLYNA</sequence>
<keyword evidence="3" id="KW-1185">Reference proteome</keyword>
<evidence type="ECO:0000313" key="2">
    <source>
        <dbReference type="EMBL" id="KAF4636519.1"/>
    </source>
</evidence>
<evidence type="ECO:0000313" key="3">
    <source>
        <dbReference type="Proteomes" id="UP000566819"/>
    </source>
</evidence>